<dbReference type="HOGENOM" id="CLU_062031_1_0_1"/>
<protein>
    <recommendedName>
        <fullName evidence="1">F-box domain-containing protein</fullName>
    </recommendedName>
</protein>
<dbReference type="PANTHER" id="PTHR20933">
    <property type="entry name" value="F-BOX ONLY PROTEIN 33"/>
    <property type="match status" value="1"/>
</dbReference>
<dbReference type="AlphaFoldDB" id="R7TCR2"/>
<reference evidence="2 4" key="2">
    <citation type="journal article" date="2013" name="Nature">
        <title>Insights into bilaterian evolution from three spiralian genomes.</title>
        <authorList>
            <person name="Simakov O."/>
            <person name="Marletaz F."/>
            <person name="Cho S.J."/>
            <person name="Edsinger-Gonzales E."/>
            <person name="Havlak P."/>
            <person name="Hellsten U."/>
            <person name="Kuo D.H."/>
            <person name="Larsson T."/>
            <person name="Lv J."/>
            <person name="Arendt D."/>
            <person name="Savage R."/>
            <person name="Osoegawa K."/>
            <person name="de Jong P."/>
            <person name="Grimwood J."/>
            <person name="Chapman J.A."/>
            <person name="Shapiro H."/>
            <person name="Aerts A."/>
            <person name="Otillar R.P."/>
            <person name="Terry A.Y."/>
            <person name="Boore J.L."/>
            <person name="Grigoriev I.V."/>
            <person name="Lindberg D.R."/>
            <person name="Seaver E.C."/>
            <person name="Weisblat D.A."/>
            <person name="Putnam N.H."/>
            <person name="Rokhsar D.S."/>
        </authorList>
    </citation>
    <scope>NUCLEOTIDE SEQUENCE</scope>
    <source>
        <strain evidence="2 4">I ESC-2004</strain>
    </source>
</reference>
<evidence type="ECO:0000313" key="2">
    <source>
        <dbReference type="EMBL" id="ELT89252.1"/>
    </source>
</evidence>
<reference evidence="4" key="1">
    <citation type="submission" date="2012-12" db="EMBL/GenBank/DDBJ databases">
        <authorList>
            <person name="Hellsten U."/>
            <person name="Grimwood J."/>
            <person name="Chapman J.A."/>
            <person name="Shapiro H."/>
            <person name="Aerts A."/>
            <person name="Otillar R.P."/>
            <person name="Terry A.Y."/>
            <person name="Boore J.L."/>
            <person name="Simakov O."/>
            <person name="Marletaz F."/>
            <person name="Cho S.-J."/>
            <person name="Edsinger-Gonzales E."/>
            <person name="Havlak P."/>
            <person name="Kuo D.-H."/>
            <person name="Larsson T."/>
            <person name="Lv J."/>
            <person name="Arendt D."/>
            <person name="Savage R."/>
            <person name="Osoegawa K."/>
            <person name="de Jong P."/>
            <person name="Lindberg D.R."/>
            <person name="Seaver E.C."/>
            <person name="Weisblat D.A."/>
            <person name="Putnam N.H."/>
            <person name="Grigoriev I.V."/>
            <person name="Rokhsar D.S."/>
        </authorList>
    </citation>
    <scope>NUCLEOTIDE SEQUENCE</scope>
    <source>
        <strain evidence="4">I ESC-2004</strain>
    </source>
</reference>
<dbReference type="Gene3D" id="3.80.10.10">
    <property type="entry name" value="Ribonuclease Inhibitor"/>
    <property type="match status" value="1"/>
</dbReference>
<dbReference type="PROSITE" id="PS50181">
    <property type="entry name" value="FBOX"/>
    <property type="match status" value="1"/>
</dbReference>
<dbReference type="InterPro" id="IPR032675">
    <property type="entry name" value="LRR_dom_sf"/>
</dbReference>
<name>R7TCR2_CAPTE</name>
<organism evidence="2">
    <name type="scientific">Capitella teleta</name>
    <name type="common">Polychaete worm</name>
    <dbReference type="NCBI Taxonomy" id="283909"/>
    <lineage>
        <taxon>Eukaryota</taxon>
        <taxon>Metazoa</taxon>
        <taxon>Spiralia</taxon>
        <taxon>Lophotrochozoa</taxon>
        <taxon>Annelida</taxon>
        <taxon>Polychaeta</taxon>
        <taxon>Sedentaria</taxon>
        <taxon>Scolecida</taxon>
        <taxon>Capitellidae</taxon>
        <taxon>Capitella</taxon>
    </lineage>
</organism>
<dbReference type="STRING" id="283909.R7TCR2"/>
<dbReference type="Pfam" id="PF12937">
    <property type="entry name" value="F-box-like"/>
    <property type="match status" value="1"/>
</dbReference>
<evidence type="ECO:0000313" key="3">
    <source>
        <dbReference type="EnsemblMetazoa" id="CapteP125923"/>
    </source>
</evidence>
<dbReference type="Proteomes" id="UP000014760">
    <property type="component" value="Unassembled WGS sequence"/>
</dbReference>
<sequence length="370" mass="43798">MIDWTCLPEHVLINIFTPLDMRDRNAAAQACDSWREAVLSPYLWRHYNFKLHVGSRTSNHRFLMCIMRYGSYMRDVSVEIDQGHAGLCHMGIVTMERFAALRNRKLRLFRVSFIGDNDMYFSDEEYVETLCLLFKSSIHSRSLEVVDLSELWVTYRDRLIDTLSKFNTELTELRIDSRQQQCKVSPLCIKRLIKRCRNLHTLHLYECNLTDRTLLKFTEDNHVPLKRLSITCHHEGKYRFASETWMTLARSNPDLKVILKFQHDCQTEHVLEMIQMGMPVTEVHFMTFTYIYAEVNWVTECLKETLRVFKLRTPLARNAPQLHIALLKMADQCKRLDEMHVTCDLDKITVDRILELCPNMKKSGKYTLRY</sequence>
<dbReference type="OMA" id="RHPQFRV"/>
<dbReference type="EMBL" id="KB311442">
    <property type="protein sequence ID" value="ELT89252.1"/>
    <property type="molecule type" value="Genomic_DNA"/>
</dbReference>
<gene>
    <name evidence="2" type="ORF">CAPTEDRAFT_125923</name>
</gene>
<dbReference type="InterPro" id="IPR001810">
    <property type="entry name" value="F-box_dom"/>
</dbReference>
<proteinExistence type="predicted"/>
<dbReference type="GO" id="GO:0031398">
    <property type="term" value="P:positive regulation of protein ubiquitination"/>
    <property type="evidence" value="ECO:0007669"/>
    <property type="project" value="TreeGrafter"/>
</dbReference>
<dbReference type="SUPFAM" id="SSF81383">
    <property type="entry name" value="F-box domain"/>
    <property type="match status" value="1"/>
</dbReference>
<dbReference type="SUPFAM" id="SSF52047">
    <property type="entry name" value="RNI-like"/>
    <property type="match status" value="1"/>
</dbReference>
<accession>R7TCR2</accession>
<feature type="domain" description="F-box" evidence="1">
    <location>
        <begin position="1"/>
        <end position="47"/>
    </location>
</feature>
<evidence type="ECO:0000313" key="4">
    <source>
        <dbReference type="Proteomes" id="UP000014760"/>
    </source>
</evidence>
<dbReference type="EnsemblMetazoa" id="CapteT125923">
    <property type="protein sequence ID" value="CapteP125923"/>
    <property type="gene ID" value="CapteG125923"/>
</dbReference>
<dbReference type="SMART" id="SM00256">
    <property type="entry name" value="FBOX"/>
    <property type="match status" value="1"/>
</dbReference>
<keyword evidence="4" id="KW-1185">Reference proteome</keyword>
<dbReference type="EMBL" id="AMQN01014942">
    <property type="status" value="NOT_ANNOTATED_CDS"/>
    <property type="molecule type" value="Genomic_DNA"/>
</dbReference>
<dbReference type="OrthoDB" id="3219396at2759"/>
<dbReference type="InterPro" id="IPR036047">
    <property type="entry name" value="F-box-like_dom_sf"/>
</dbReference>
<reference evidence="3" key="3">
    <citation type="submission" date="2015-06" db="UniProtKB">
        <authorList>
            <consortium name="EnsemblMetazoa"/>
        </authorList>
    </citation>
    <scope>IDENTIFICATION</scope>
</reference>
<evidence type="ECO:0000259" key="1">
    <source>
        <dbReference type="PROSITE" id="PS50181"/>
    </source>
</evidence>
<dbReference type="Gene3D" id="1.20.1280.50">
    <property type="match status" value="1"/>
</dbReference>
<dbReference type="PANTHER" id="PTHR20933:SF3">
    <property type="entry name" value="F-BOX ONLY PROTEIN 33"/>
    <property type="match status" value="1"/>
</dbReference>
<dbReference type="CDD" id="cd22121">
    <property type="entry name" value="F-box_FBXL8"/>
    <property type="match status" value="1"/>
</dbReference>